<name>A0ABT4XUC0_9RHOB</name>
<protein>
    <submittedName>
        <fullName evidence="6">Integrase arm-type DNA-binding domain-containing protein</fullName>
    </submittedName>
</protein>
<dbReference type="InterPro" id="IPR025166">
    <property type="entry name" value="Integrase_DNA_bind_dom"/>
</dbReference>
<comment type="similarity">
    <text evidence="1">Belongs to the 'phage' integrase family.</text>
</comment>
<dbReference type="Pfam" id="PF00589">
    <property type="entry name" value="Phage_integrase"/>
    <property type="match status" value="1"/>
</dbReference>
<dbReference type="GO" id="GO:0003677">
    <property type="term" value="F:DNA binding"/>
    <property type="evidence" value="ECO:0007669"/>
    <property type="project" value="UniProtKB-KW"/>
</dbReference>
<evidence type="ECO:0000313" key="7">
    <source>
        <dbReference type="Proteomes" id="UP001210720"/>
    </source>
</evidence>
<evidence type="ECO:0000256" key="1">
    <source>
        <dbReference type="ARBA" id="ARBA00008857"/>
    </source>
</evidence>
<evidence type="ECO:0000259" key="5">
    <source>
        <dbReference type="PROSITE" id="PS51898"/>
    </source>
</evidence>
<evidence type="ECO:0000256" key="2">
    <source>
        <dbReference type="ARBA" id="ARBA00022908"/>
    </source>
</evidence>
<comment type="caution">
    <text evidence="6">The sequence shown here is derived from an EMBL/GenBank/DDBJ whole genome shotgun (WGS) entry which is preliminary data.</text>
</comment>
<dbReference type="PANTHER" id="PTHR30629:SF2">
    <property type="entry name" value="PROPHAGE INTEGRASE INTS-RELATED"/>
    <property type="match status" value="1"/>
</dbReference>
<evidence type="ECO:0000313" key="6">
    <source>
        <dbReference type="EMBL" id="MDA7425569.1"/>
    </source>
</evidence>
<dbReference type="EMBL" id="JAQIOY010000003">
    <property type="protein sequence ID" value="MDA7425569.1"/>
    <property type="molecule type" value="Genomic_DNA"/>
</dbReference>
<dbReference type="Gene3D" id="1.10.150.130">
    <property type="match status" value="1"/>
</dbReference>
<dbReference type="PROSITE" id="PS51898">
    <property type="entry name" value="TYR_RECOMBINASE"/>
    <property type="match status" value="1"/>
</dbReference>
<dbReference type="Gene3D" id="1.10.443.10">
    <property type="entry name" value="Intergrase catalytic core"/>
    <property type="match status" value="1"/>
</dbReference>
<dbReference type="InterPro" id="IPR010998">
    <property type="entry name" value="Integrase_recombinase_N"/>
</dbReference>
<reference evidence="6 7" key="1">
    <citation type="submission" date="2023-01" db="EMBL/GenBank/DDBJ databases">
        <title>Thalassococcus onchidii sp. nov., isolated from a marine invertebrate from the South China Sea.</title>
        <authorList>
            <person name="Xu S."/>
            <person name="Liu Z."/>
            <person name="Xu Y."/>
        </authorList>
    </citation>
    <scope>NUCLEOTIDE SEQUENCE [LARGE SCALE GENOMIC DNA]</scope>
    <source>
        <strain evidence="6 7">KCTC 32084</strain>
    </source>
</reference>
<keyword evidence="4" id="KW-0233">DNA recombination</keyword>
<proteinExistence type="inferred from homology"/>
<organism evidence="6 7">
    <name type="scientific">Thalassococcus lentus</name>
    <dbReference type="NCBI Taxonomy" id="1210524"/>
    <lineage>
        <taxon>Bacteria</taxon>
        <taxon>Pseudomonadati</taxon>
        <taxon>Pseudomonadota</taxon>
        <taxon>Alphaproteobacteria</taxon>
        <taxon>Rhodobacterales</taxon>
        <taxon>Roseobacteraceae</taxon>
        <taxon>Thalassococcus</taxon>
    </lineage>
</organism>
<dbReference type="InterPro" id="IPR050808">
    <property type="entry name" value="Phage_Integrase"/>
</dbReference>
<dbReference type="Proteomes" id="UP001210720">
    <property type="component" value="Unassembled WGS sequence"/>
</dbReference>
<dbReference type="InterPro" id="IPR038488">
    <property type="entry name" value="Integrase_DNA-bd_sf"/>
</dbReference>
<dbReference type="Pfam" id="PF22022">
    <property type="entry name" value="Phage_int_M"/>
    <property type="match status" value="1"/>
</dbReference>
<dbReference type="SUPFAM" id="SSF56349">
    <property type="entry name" value="DNA breaking-rejoining enzymes"/>
    <property type="match status" value="1"/>
</dbReference>
<dbReference type="Pfam" id="PF13356">
    <property type="entry name" value="Arm-DNA-bind_3"/>
    <property type="match status" value="1"/>
</dbReference>
<keyword evidence="2" id="KW-0229">DNA integration</keyword>
<sequence>MAARYKLTDRQVRNLRPGTKLNDGGGLWVHCREGGSTQWVLRVTVHGRRREMGLGGIDTVSLAQAREIADKWRGLAKAGTDPIIERDKQRREAKRNLYLLEDVARDAFEARKADLKGDGKAGRWFSPLERHILPKLGHLPVTQIDQHAIKEALKPLWHSKADTARKALNRLGLVLKHAAAIDLNVDLQATDKAKALLGKTRHVPQHIPAMHWQEVPEFYDSLSDGTVVHLALRLLILTGVRSAAARHCRWEQIEGDVWTVPAEYIKGRLGRTRDFRVPLSDEAMTVLRDARAHERNGWLFPSPRAKNPISDMSMSRHMERRGLDARPHGFRASLRSWLADCTDASHEVAETVLGHKILNAVQAAYQRSDHLEQRRVLMQRWTDHVTGKSGALVRLAASDG</sequence>
<accession>A0ABT4XUC0</accession>
<dbReference type="PANTHER" id="PTHR30629">
    <property type="entry name" value="PROPHAGE INTEGRASE"/>
    <property type="match status" value="1"/>
</dbReference>
<gene>
    <name evidence="6" type="ORF">PFY00_12595</name>
</gene>
<dbReference type="InterPro" id="IPR002104">
    <property type="entry name" value="Integrase_catalytic"/>
</dbReference>
<feature type="domain" description="Tyr recombinase" evidence="5">
    <location>
        <begin position="205"/>
        <end position="378"/>
    </location>
</feature>
<dbReference type="Gene3D" id="3.30.160.390">
    <property type="entry name" value="Integrase, DNA-binding domain"/>
    <property type="match status" value="1"/>
</dbReference>
<dbReference type="InterPro" id="IPR013762">
    <property type="entry name" value="Integrase-like_cat_sf"/>
</dbReference>
<keyword evidence="7" id="KW-1185">Reference proteome</keyword>
<evidence type="ECO:0000256" key="4">
    <source>
        <dbReference type="ARBA" id="ARBA00023172"/>
    </source>
</evidence>
<keyword evidence="3 6" id="KW-0238">DNA-binding</keyword>
<dbReference type="CDD" id="cd00801">
    <property type="entry name" value="INT_P4_C"/>
    <property type="match status" value="1"/>
</dbReference>
<dbReference type="InterPro" id="IPR053876">
    <property type="entry name" value="Phage_int_M"/>
</dbReference>
<dbReference type="RefSeq" id="WP_271432901.1">
    <property type="nucleotide sequence ID" value="NZ_JAQIOY010000003.1"/>
</dbReference>
<dbReference type="InterPro" id="IPR011010">
    <property type="entry name" value="DNA_brk_join_enz"/>
</dbReference>
<evidence type="ECO:0000256" key="3">
    <source>
        <dbReference type="ARBA" id="ARBA00023125"/>
    </source>
</evidence>